<dbReference type="CDD" id="cd01949">
    <property type="entry name" value="GGDEF"/>
    <property type="match status" value="1"/>
</dbReference>
<keyword evidence="4" id="KW-0548">Nucleotidyltransferase</keyword>
<evidence type="ECO:0000313" key="5">
    <source>
        <dbReference type="Proteomes" id="UP001294412"/>
    </source>
</evidence>
<dbReference type="GO" id="GO:0052621">
    <property type="term" value="F:diguanylate cyclase activity"/>
    <property type="evidence" value="ECO:0007669"/>
    <property type="project" value="UniProtKB-EC"/>
</dbReference>
<dbReference type="PROSITE" id="PS50887">
    <property type="entry name" value="GGDEF"/>
    <property type="match status" value="1"/>
</dbReference>
<dbReference type="InterPro" id="IPR013656">
    <property type="entry name" value="PAS_4"/>
</dbReference>
<dbReference type="SMART" id="SM00086">
    <property type="entry name" value="PAC"/>
    <property type="match status" value="1"/>
</dbReference>
<dbReference type="InterPro" id="IPR000160">
    <property type="entry name" value="GGDEF_dom"/>
</dbReference>
<dbReference type="InterPro" id="IPR001610">
    <property type="entry name" value="PAC"/>
</dbReference>
<keyword evidence="5" id="KW-1185">Reference proteome</keyword>
<dbReference type="Pfam" id="PF08448">
    <property type="entry name" value="PAS_4"/>
    <property type="match status" value="1"/>
</dbReference>
<evidence type="ECO:0000256" key="1">
    <source>
        <dbReference type="SAM" id="MobiDB-lite"/>
    </source>
</evidence>
<dbReference type="Gene3D" id="3.30.70.270">
    <property type="match status" value="1"/>
</dbReference>
<evidence type="ECO:0000259" key="3">
    <source>
        <dbReference type="PROSITE" id="PS50887"/>
    </source>
</evidence>
<feature type="region of interest" description="Disordered" evidence="1">
    <location>
        <begin position="1"/>
        <end position="22"/>
    </location>
</feature>
<comment type="caution">
    <text evidence="4">The sequence shown here is derived from an EMBL/GenBank/DDBJ whole genome shotgun (WGS) entry which is preliminary data.</text>
</comment>
<feature type="domain" description="PAC" evidence="2">
    <location>
        <begin position="134"/>
        <end position="185"/>
    </location>
</feature>
<dbReference type="InterPro" id="IPR043128">
    <property type="entry name" value="Rev_trsase/Diguanyl_cyclase"/>
</dbReference>
<reference evidence="4 5" key="1">
    <citation type="submission" date="2023-12" db="EMBL/GenBank/DDBJ databases">
        <title>Description of Novel Strain Fulvimarina sp. 2208YS6-2-32 isolated from Uroteuthis (Photololigo) edulis.</title>
        <authorList>
            <person name="Park J.-S."/>
        </authorList>
    </citation>
    <scope>NUCLEOTIDE SEQUENCE [LARGE SCALE GENOMIC DNA]</scope>
    <source>
        <strain evidence="4 5">2208YS6-2-32</strain>
    </source>
</reference>
<dbReference type="InterPro" id="IPR000700">
    <property type="entry name" value="PAS-assoc_C"/>
</dbReference>
<sequence length="367" mass="39747">MSLSNSPSYHAVRSGKRTPDHSLARPSLLASLIDRARGWKVEFNRKNALIQQQKAELARSRKIFDRASEAARIGVWECELSDCSLRWTDVVYDIFELPRGSALDRSATLQFYPEASRARLEDIRSRAIAEKTGFTHDALITTANGNKRWIRITASVECEDGEPVRIFGMKQDITAEKTAVLRLRHLADFDSLTGLASRSRFQTHVAGDPDGGMAAAPLSAIVLIDLDRFKAVNDEFGHVVGDECLQETGRRLALLEPRADLLARIGGDEFAAVFGPAASRETVGRFGESVVRIMRRPIQASGHSIGLGASVGIVFSSDAADYARADAALYRAKAAGRGTVCVFGEEETSRPAPGPVASKAAKPGGPA</sequence>
<dbReference type="InterPro" id="IPR029787">
    <property type="entry name" value="Nucleotide_cyclase"/>
</dbReference>
<dbReference type="PANTHER" id="PTHR44757:SF2">
    <property type="entry name" value="BIOFILM ARCHITECTURE MAINTENANCE PROTEIN MBAA"/>
    <property type="match status" value="1"/>
</dbReference>
<dbReference type="SUPFAM" id="SSF55073">
    <property type="entry name" value="Nucleotide cyclase"/>
    <property type="match status" value="1"/>
</dbReference>
<dbReference type="EC" id="2.7.7.65" evidence="4"/>
<gene>
    <name evidence="4" type="ORF">U0C82_11795</name>
</gene>
<dbReference type="RefSeq" id="WP_322187309.1">
    <property type="nucleotide sequence ID" value="NZ_JAXLPB010000003.1"/>
</dbReference>
<dbReference type="Pfam" id="PF00990">
    <property type="entry name" value="GGDEF"/>
    <property type="match status" value="1"/>
</dbReference>
<evidence type="ECO:0000259" key="2">
    <source>
        <dbReference type="PROSITE" id="PS50113"/>
    </source>
</evidence>
<dbReference type="InterPro" id="IPR052155">
    <property type="entry name" value="Biofilm_reg_signaling"/>
</dbReference>
<feature type="region of interest" description="Disordered" evidence="1">
    <location>
        <begin position="346"/>
        <end position="367"/>
    </location>
</feature>
<accession>A0ABU5I6Q8</accession>
<keyword evidence="4" id="KW-0808">Transferase</keyword>
<name>A0ABU5I6Q8_9HYPH</name>
<proteinExistence type="predicted"/>
<dbReference type="SUPFAM" id="SSF55785">
    <property type="entry name" value="PYP-like sensor domain (PAS domain)"/>
    <property type="match status" value="1"/>
</dbReference>
<evidence type="ECO:0000313" key="4">
    <source>
        <dbReference type="EMBL" id="MDY8109821.1"/>
    </source>
</evidence>
<dbReference type="PANTHER" id="PTHR44757">
    <property type="entry name" value="DIGUANYLATE CYCLASE DGCP"/>
    <property type="match status" value="1"/>
</dbReference>
<dbReference type="EMBL" id="JAXLPB010000003">
    <property type="protein sequence ID" value="MDY8109821.1"/>
    <property type="molecule type" value="Genomic_DNA"/>
</dbReference>
<dbReference type="InterPro" id="IPR035965">
    <property type="entry name" value="PAS-like_dom_sf"/>
</dbReference>
<dbReference type="Proteomes" id="UP001294412">
    <property type="component" value="Unassembled WGS sequence"/>
</dbReference>
<feature type="domain" description="GGDEF" evidence="3">
    <location>
        <begin position="217"/>
        <end position="345"/>
    </location>
</feature>
<dbReference type="SMART" id="SM00267">
    <property type="entry name" value="GGDEF"/>
    <property type="match status" value="1"/>
</dbReference>
<protein>
    <submittedName>
        <fullName evidence="4">Diguanylate cyclase</fullName>
        <ecNumber evidence="4">2.7.7.65</ecNumber>
    </submittedName>
</protein>
<organism evidence="4 5">
    <name type="scientific">Fulvimarina uroteuthidis</name>
    <dbReference type="NCBI Taxonomy" id="3098149"/>
    <lineage>
        <taxon>Bacteria</taxon>
        <taxon>Pseudomonadati</taxon>
        <taxon>Pseudomonadota</taxon>
        <taxon>Alphaproteobacteria</taxon>
        <taxon>Hyphomicrobiales</taxon>
        <taxon>Aurantimonadaceae</taxon>
        <taxon>Fulvimarina</taxon>
    </lineage>
</organism>
<dbReference type="NCBIfam" id="TIGR00254">
    <property type="entry name" value="GGDEF"/>
    <property type="match status" value="1"/>
</dbReference>
<dbReference type="PROSITE" id="PS50113">
    <property type="entry name" value="PAC"/>
    <property type="match status" value="1"/>
</dbReference>
<dbReference type="Gene3D" id="3.30.450.20">
    <property type="entry name" value="PAS domain"/>
    <property type="match status" value="1"/>
</dbReference>